<accession>A0ABZ2PV16</accession>
<organism evidence="2 3">
    <name type="scientific">Mycetohabitans rhizoxinica</name>
    <dbReference type="NCBI Taxonomy" id="412963"/>
    <lineage>
        <taxon>Bacteria</taxon>
        <taxon>Pseudomonadati</taxon>
        <taxon>Pseudomonadota</taxon>
        <taxon>Betaproteobacteria</taxon>
        <taxon>Burkholderiales</taxon>
        <taxon>Burkholderiaceae</taxon>
        <taxon>Mycetohabitans</taxon>
    </lineage>
</organism>
<evidence type="ECO:0000313" key="3">
    <source>
        <dbReference type="Proteomes" id="UP001493153"/>
    </source>
</evidence>
<feature type="region of interest" description="Disordered" evidence="1">
    <location>
        <begin position="95"/>
        <end position="118"/>
    </location>
</feature>
<name>A0ABZ2PV16_9BURK</name>
<protein>
    <submittedName>
        <fullName evidence="2">Uncharacterized protein</fullName>
    </submittedName>
</protein>
<gene>
    <name evidence="2" type="ORF">IHE29_05590</name>
</gene>
<proteinExistence type="predicted"/>
<reference evidence="2 3" key="1">
    <citation type="submission" date="2020-09" db="EMBL/GenBank/DDBJ databases">
        <title>Genome sequences of Mycetohabitans spp.</title>
        <authorList>
            <person name="Carter M.E."/>
            <person name="Carpenter S.C.D."/>
            <person name="Bogdanove A.J."/>
        </authorList>
    </citation>
    <scope>NUCLEOTIDE SEQUENCE [LARGE SCALE GENOMIC DNA]</scope>
    <source>
        <strain evidence="2 3">B12</strain>
    </source>
</reference>
<dbReference type="Proteomes" id="UP001493153">
    <property type="component" value="Chromosome"/>
</dbReference>
<sequence length="118" mass="13241">MGTLVGGSLLARQLKEPRLTRAVINVKERAHYKGNLSQANIQPLARQPLICQPLIHQPRLAAYPTPARYWVATPSAHFYISELATYVRRHIQATDPHARRQAHPLLPPQAALGRIEES</sequence>
<keyword evidence="3" id="KW-1185">Reference proteome</keyword>
<dbReference type="RefSeq" id="WP_338863052.1">
    <property type="nucleotide sequence ID" value="NZ_CP062174.1"/>
</dbReference>
<evidence type="ECO:0000256" key="1">
    <source>
        <dbReference type="SAM" id="MobiDB-lite"/>
    </source>
</evidence>
<evidence type="ECO:0000313" key="2">
    <source>
        <dbReference type="EMBL" id="WXK38778.1"/>
    </source>
</evidence>
<dbReference type="EMBL" id="CP062176">
    <property type="protein sequence ID" value="WXK38778.1"/>
    <property type="molecule type" value="Genomic_DNA"/>
</dbReference>